<name>W6RTJ8_9HYPH</name>
<organism evidence="1 2">
    <name type="scientific">Rhizobium favelukesii</name>
    <dbReference type="NCBI Taxonomy" id="348824"/>
    <lineage>
        <taxon>Bacteria</taxon>
        <taxon>Pseudomonadati</taxon>
        <taxon>Pseudomonadota</taxon>
        <taxon>Alphaproteobacteria</taxon>
        <taxon>Hyphomicrobiales</taxon>
        <taxon>Rhizobiaceae</taxon>
        <taxon>Rhizobium/Agrobacterium group</taxon>
        <taxon>Rhizobium</taxon>
    </lineage>
</organism>
<dbReference type="KEGG" id="rhl:LPU83_1984"/>
<dbReference type="Proteomes" id="UP000019443">
    <property type="component" value="Chromosome"/>
</dbReference>
<dbReference type="HOGENOM" id="CLU_072515_0_0_5"/>
<keyword evidence="2" id="KW-1185">Reference proteome</keyword>
<proteinExistence type="predicted"/>
<protein>
    <submittedName>
        <fullName evidence="1">Conserved protein</fullName>
    </submittedName>
</protein>
<dbReference type="RefSeq" id="WP_051509085.1">
    <property type="nucleotide sequence ID" value="NZ_HG916852.1"/>
</dbReference>
<evidence type="ECO:0000313" key="2">
    <source>
        <dbReference type="Proteomes" id="UP000019443"/>
    </source>
</evidence>
<gene>
    <name evidence="1" type="ORF">LPU83_1984</name>
</gene>
<evidence type="ECO:0000313" key="1">
    <source>
        <dbReference type="EMBL" id="CDM57641.1"/>
    </source>
</evidence>
<dbReference type="PATRIC" id="fig|348824.6.peg.2134"/>
<dbReference type="EMBL" id="HG916852">
    <property type="protein sequence ID" value="CDM57641.1"/>
    <property type="molecule type" value="Genomic_DNA"/>
</dbReference>
<accession>W6RTJ8</accession>
<dbReference type="AlphaFoldDB" id="W6RTJ8"/>
<dbReference type="eggNOG" id="COG3206">
    <property type="taxonomic scope" value="Bacteria"/>
</dbReference>
<sequence length="250" mass="28093">MSDKTALWDKLGKTDPAHTKQFKRGGGFSGTAIKPMWSYRRMTEEFGSCGEGWGINEPSFQVVPGDNKEVLVYCTVSVWYESASKTVYGVGGDKIVTHIKANDQYKRPERWENDDEAFKKAYTDAVTNALKMIGVGADVHMGMFDDSKYVNTVAKEFEDEKKGGAKAKDEPKPISAAEQKRQLAEIDNDLMDAHSEVDVKRLVDIWANIAERDGWSTEYWNEARRRFAAKRSALPKMVTDGEALQHPLNA</sequence>
<reference evidence="1" key="1">
    <citation type="submission" date="2013-11" db="EMBL/GenBank/DDBJ databases">
        <title>Draft genome sequence of the broad-host-range Rhizobium sp. LPU83 strain, a member of the low-genetic diversity Oregon-like Rhizobium sp. group.</title>
        <authorList>
            <person name="Wibberg D."/>
            <person name="Puehler A."/>
            <person name="Schlueter A."/>
        </authorList>
    </citation>
    <scope>NUCLEOTIDE SEQUENCE [LARGE SCALE GENOMIC DNA]</scope>
    <source>
        <strain evidence="1">LPU83</strain>
    </source>
</reference>